<sequence length="217" mass="24470">MLATYTLRLKIVGKKDLMKLPALIRKGLHEGIREAMEFILRPNVIKFCPTQQEEKDTLVKGQITQSVPGGRTGPAGDASAGRFIKNPEFLYLRDAIMMEPVFMAGAMGFFIRRDYVSQKIGFAWMKQIGPYSLTRRSTMDPGFSTPWKNLLNTWEVGGSYPVRGRAGGLLSPEKGVFAKEMVKTIPPKHMFLNAWNASIAPMRQYIYNKVSTYARTL</sequence>
<dbReference type="AlphaFoldDB" id="A0A0F9E5D8"/>
<reference evidence="1" key="1">
    <citation type="journal article" date="2015" name="Nature">
        <title>Complex archaea that bridge the gap between prokaryotes and eukaryotes.</title>
        <authorList>
            <person name="Spang A."/>
            <person name="Saw J.H."/>
            <person name="Jorgensen S.L."/>
            <person name="Zaremba-Niedzwiedzka K."/>
            <person name="Martijn J."/>
            <person name="Lind A.E."/>
            <person name="van Eijk R."/>
            <person name="Schleper C."/>
            <person name="Guy L."/>
            <person name="Ettema T.J."/>
        </authorList>
    </citation>
    <scope>NUCLEOTIDE SEQUENCE</scope>
</reference>
<accession>A0A0F9E5D8</accession>
<protein>
    <submittedName>
        <fullName evidence="1">Uncharacterized protein</fullName>
    </submittedName>
</protein>
<dbReference type="EMBL" id="LAZR01028826">
    <property type="protein sequence ID" value="KKL61416.1"/>
    <property type="molecule type" value="Genomic_DNA"/>
</dbReference>
<gene>
    <name evidence="1" type="ORF">LCGC14_2195520</name>
</gene>
<comment type="caution">
    <text evidence="1">The sequence shown here is derived from an EMBL/GenBank/DDBJ whole genome shotgun (WGS) entry which is preliminary data.</text>
</comment>
<name>A0A0F9E5D8_9ZZZZ</name>
<organism evidence="1">
    <name type="scientific">marine sediment metagenome</name>
    <dbReference type="NCBI Taxonomy" id="412755"/>
    <lineage>
        <taxon>unclassified sequences</taxon>
        <taxon>metagenomes</taxon>
        <taxon>ecological metagenomes</taxon>
    </lineage>
</organism>
<evidence type="ECO:0000313" key="1">
    <source>
        <dbReference type="EMBL" id="KKL61416.1"/>
    </source>
</evidence>
<proteinExistence type="predicted"/>